<feature type="binding site" evidence="7">
    <location>
        <position position="192"/>
    </location>
    <ligand>
        <name>substrate</name>
    </ligand>
</feature>
<evidence type="ECO:0000313" key="9">
    <source>
        <dbReference type="EMBL" id="QDV30075.1"/>
    </source>
</evidence>
<feature type="binding site" evidence="7">
    <location>
        <position position="219"/>
    </location>
    <ligand>
        <name>substrate</name>
    </ligand>
</feature>
<keyword evidence="7" id="KW-0479">Metal-binding</keyword>
<keyword evidence="7" id="KW-0862">Zinc</keyword>
<evidence type="ECO:0000256" key="5">
    <source>
        <dbReference type="ARBA" id="ARBA00022785"/>
    </source>
</evidence>
<comment type="cofactor">
    <cofactor evidence="7">
        <name>Zn(2+)</name>
        <dbReference type="ChEBI" id="CHEBI:29105"/>
    </cofactor>
    <text evidence="7">Binds 1 zinc ion per subunit.</text>
</comment>
<dbReference type="Gene3D" id="3.20.20.105">
    <property type="entry name" value="Queuine tRNA-ribosyltransferase-like"/>
    <property type="match status" value="1"/>
</dbReference>
<feature type="active site" description="Nucleophile" evidence="7">
    <location>
        <position position="269"/>
    </location>
</feature>
<dbReference type="KEGG" id="peh:Spb1_20020"/>
<dbReference type="FunFam" id="3.20.20.105:FF:000001">
    <property type="entry name" value="Queuine tRNA-ribosyltransferase"/>
    <property type="match status" value="1"/>
</dbReference>
<comment type="function">
    <text evidence="7">Catalyzes the base-exchange of a guanine (G) residue with the queuine precursor 7-aminomethyl-7-deazaguanine (PreQ1) at position 34 (anticodon wobble position) in tRNAs with GU(N) anticodons (tRNA-Asp, -Asn, -His and -Tyr). Catalysis occurs through a double-displacement mechanism. The nucleophile active site attacks the C1' of nucleotide 34 to detach the guanine base from the RNA, forming a covalent enzyme-RNA intermediate. The proton acceptor active site deprotonates the incoming PreQ1, allowing a nucleophilic attack on the C1' of the ribose to form the product. After dissociation, two additional enzymatic reactions on the tRNA convert PreQ1 to queuine (Q), resulting in the hypermodified nucleoside queuosine (7-(((4,5-cis-dihydroxy-2-cyclopenten-1-yl)amino)methyl)-7-deazaguanosine).</text>
</comment>
<dbReference type="InterPro" id="IPR050076">
    <property type="entry name" value="ArchSynthase1/Queuine_TRR"/>
</dbReference>
<dbReference type="GO" id="GO:0046872">
    <property type="term" value="F:metal ion binding"/>
    <property type="evidence" value="ECO:0007669"/>
    <property type="project" value="UniProtKB-KW"/>
</dbReference>
<dbReference type="EC" id="2.4.2.29" evidence="7"/>
<protein>
    <recommendedName>
        <fullName evidence="7">Queuine tRNA-ribosyltransferase</fullName>
        <ecNumber evidence="7">2.4.2.29</ecNumber>
    </recommendedName>
    <alternativeName>
        <fullName evidence="7">Guanine insertion enzyme</fullName>
    </alternativeName>
    <alternativeName>
        <fullName evidence="7">tRNA-guanine transglycosylase</fullName>
    </alternativeName>
</protein>
<feature type="binding site" evidence="7">
    <location>
        <position position="307"/>
    </location>
    <ligand>
        <name>Zn(2+)</name>
        <dbReference type="ChEBI" id="CHEBI:29105"/>
    </ligand>
</feature>
<dbReference type="Proteomes" id="UP000315349">
    <property type="component" value="Chromosome"/>
</dbReference>
<dbReference type="AlphaFoldDB" id="A0A518GN51"/>
<feature type="binding site" evidence="7">
    <location>
        <begin position="96"/>
        <end position="100"/>
    </location>
    <ligand>
        <name>substrate</name>
    </ligand>
</feature>
<evidence type="ECO:0000256" key="1">
    <source>
        <dbReference type="ARBA" id="ARBA00004691"/>
    </source>
</evidence>
<evidence type="ECO:0000313" key="10">
    <source>
        <dbReference type="Proteomes" id="UP000315349"/>
    </source>
</evidence>
<dbReference type="InterPro" id="IPR004803">
    <property type="entry name" value="TGT"/>
</dbReference>
<feature type="region of interest" description="RNA binding" evidence="7">
    <location>
        <begin position="250"/>
        <end position="256"/>
    </location>
</feature>
<dbReference type="UniPathway" id="UPA00392"/>
<keyword evidence="3 7" id="KW-0808">Transferase</keyword>
<feature type="domain" description="tRNA-guanine(15) transglycosylase-like" evidence="8">
    <location>
        <begin position="18"/>
        <end position="370"/>
    </location>
</feature>
<comment type="subunit">
    <text evidence="7">Homodimer. Within each dimer, one monomer is responsible for RNA recognition and catalysis, while the other monomer binds to the replacement base PreQ1.</text>
</comment>
<dbReference type="InterPro" id="IPR002616">
    <property type="entry name" value="tRNA_ribo_trans-like"/>
</dbReference>
<evidence type="ECO:0000259" key="8">
    <source>
        <dbReference type="Pfam" id="PF01702"/>
    </source>
</evidence>
<feature type="binding site" evidence="7">
    <location>
        <position position="309"/>
    </location>
    <ligand>
        <name>Zn(2+)</name>
        <dbReference type="ChEBI" id="CHEBI:29105"/>
    </ligand>
</feature>
<evidence type="ECO:0000256" key="6">
    <source>
        <dbReference type="ARBA" id="ARBA00050112"/>
    </source>
</evidence>
<dbReference type="Pfam" id="PF01702">
    <property type="entry name" value="TGT"/>
    <property type="match status" value="1"/>
</dbReference>
<dbReference type="SUPFAM" id="SSF51713">
    <property type="entry name" value="tRNA-guanine transglycosylase"/>
    <property type="match status" value="1"/>
</dbReference>
<dbReference type="EMBL" id="CP036299">
    <property type="protein sequence ID" value="QDV30075.1"/>
    <property type="molecule type" value="Genomic_DNA"/>
</dbReference>
<keyword evidence="4 7" id="KW-0819">tRNA processing</keyword>
<dbReference type="GO" id="GO:0005829">
    <property type="term" value="C:cytosol"/>
    <property type="evidence" value="ECO:0007669"/>
    <property type="project" value="TreeGrafter"/>
</dbReference>
<evidence type="ECO:0000256" key="3">
    <source>
        <dbReference type="ARBA" id="ARBA00022679"/>
    </source>
</evidence>
<dbReference type="PANTHER" id="PTHR46499">
    <property type="entry name" value="QUEUINE TRNA-RIBOSYLTRANSFERASE"/>
    <property type="match status" value="1"/>
</dbReference>
<feature type="binding site" evidence="7">
    <location>
        <position position="150"/>
    </location>
    <ligand>
        <name>substrate</name>
    </ligand>
</feature>
<dbReference type="NCBIfam" id="TIGR00449">
    <property type="entry name" value="tgt_general"/>
    <property type="match status" value="1"/>
</dbReference>
<dbReference type="NCBIfam" id="TIGR00430">
    <property type="entry name" value="Q_tRNA_tgt"/>
    <property type="match status" value="1"/>
</dbReference>
<feature type="region of interest" description="RNA binding; important for wobble base 34 recognition" evidence="7">
    <location>
        <begin position="274"/>
        <end position="278"/>
    </location>
</feature>
<keyword evidence="5 7" id="KW-0671">Queuosine biosynthesis</keyword>
<accession>A0A518GN51</accession>
<feature type="binding site" evidence="7">
    <location>
        <position position="312"/>
    </location>
    <ligand>
        <name>Zn(2+)</name>
        <dbReference type="ChEBI" id="CHEBI:29105"/>
    </ligand>
</feature>
<comment type="similarity">
    <text evidence="7">Belongs to the queuine tRNA-ribosyltransferase family.</text>
</comment>
<dbReference type="PANTHER" id="PTHR46499:SF1">
    <property type="entry name" value="QUEUINE TRNA-RIBOSYLTRANSFERASE"/>
    <property type="match status" value="1"/>
</dbReference>
<organism evidence="9 10">
    <name type="scientific">Planctopirus ephydatiae</name>
    <dbReference type="NCBI Taxonomy" id="2528019"/>
    <lineage>
        <taxon>Bacteria</taxon>
        <taxon>Pseudomonadati</taxon>
        <taxon>Planctomycetota</taxon>
        <taxon>Planctomycetia</taxon>
        <taxon>Planctomycetales</taxon>
        <taxon>Planctomycetaceae</taxon>
        <taxon>Planctopirus</taxon>
    </lineage>
</organism>
<name>A0A518GN51_9PLAN</name>
<feature type="binding site" evidence="7">
    <location>
        <position position="338"/>
    </location>
    <ligand>
        <name>Zn(2+)</name>
        <dbReference type="ChEBI" id="CHEBI:29105"/>
    </ligand>
</feature>
<feature type="active site" description="Proton acceptor" evidence="7">
    <location>
        <position position="96"/>
    </location>
</feature>
<sequence length="374" mass="41094">MGLSKFAFTLLATDPKSMARAGLWETPHGTIETPAFMPVGTAGTVKGLTPDQLVATGARKILANTYHLALRPGPEVVADLGGLHRFFDWSGPILTDSGGFQIFSLAKLSRMTEEGVTFRSHLDGSALNLTPEKAMSIQEFLGADVIMCLDECPPADAPEEHILRAVDRTTRWAARCREAHQRSDQALFGIVQGGTIESLRIRSAEALLPFDFPGYAVGGLSVGEPPPEMYRTLEFTTPVLPVQKPRYLMGVGRPIDLIEGVLRGIDLFDCVMPTRNGRNGMAFTSTGPVRLKNARHLRDTSPLDAECPCQACQRFSRGYLRHLFMCGEMLGPILLTLHNLTFYQRLMKGLREAILEGRGHEFRASQLARWGESG</sequence>
<dbReference type="GO" id="GO:0008616">
    <property type="term" value="P:tRNA queuosine(34) biosynthetic process"/>
    <property type="evidence" value="ECO:0007669"/>
    <property type="project" value="UniProtKB-UniRule"/>
</dbReference>
<proteinExistence type="inferred from homology"/>
<comment type="pathway">
    <text evidence="1 7">tRNA modification; tRNA-queuosine biosynthesis.</text>
</comment>
<dbReference type="HAMAP" id="MF_00168">
    <property type="entry name" value="Q_tRNA_Tgt"/>
    <property type="match status" value="1"/>
</dbReference>
<keyword evidence="10" id="KW-1185">Reference proteome</keyword>
<reference evidence="9 10" key="1">
    <citation type="submission" date="2019-02" db="EMBL/GenBank/DDBJ databases">
        <title>Deep-cultivation of Planctomycetes and their phenomic and genomic characterization uncovers novel biology.</title>
        <authorList>
            <person name="Wiegand S."/>
            <person name="Jogler M."/>
            <person name="Boedeker C."/>
            <person name="Pinto D."/>
            <person name="Vollmers J."/>
            <person name="Rivas-Marin E."/>
            <person name="Kohn T."/>
            <person name="Peeters S.H."/>
            <person name="Heuer A."/>
            <person name="Rast P."/>
            <person name="Oberbeckmann S."/>
            <person name="Bunk B."/>
            <person name="Jeske O."/>
            <person name="Meyerdierks A."/>
            <person name="Storesund J.E."/>
            <person name="Kallscheuer N."/>
            <person name="Luecker S."/>
            <person name="Lage O.M."/>
            <person name="Pohl T."/>
            <person name="Merkel B.J."/>
            <person name="Hornburger P."/>
            <person name="Mueller R.-W."/>
            <person name="Bruemmer F."/>
            <person name="Labrenz M."/>
            <person name="Spormann A.M."/>
            <person name="Op den Camp H."/>
            <person name="Overmann J."/>
            <person name="Amann R."/>
            <person name="Jetten M.S.M."/>
            <person name="Mascher T."/>
            <person name="Medema M.H."/>
            <person name="Devos D.P."/>
            <person name="Kaster A.-K."/>
            <person name="Ovreas L."/>
            <person name="Rohde M."/>
            <person name="Galperin M.Y."/>
            <person name="Jogler C."/>
        </authorList>
    </citation>
    <scope>NUCLEOTIDE SEQUENCE [LARGE SCALE GENOMIC DNA]</scope>
    <source>
        <strain evidence="9 10">Spb1</strain>
    </source>
</reference>
<keyword evidence="2 7" id="KW-0328">Glycosyltransferase</keyword>
<comment type="catalytic activity">
    <reaction evidence="6 7">
        <text>7-aminomethyl-7-carbaguanine + guanosine(34) in tRNA = 7-aminomethyl-7-carbaguanosine(34) in tRNA + guanine</text>
        <dbReference type="Rhea" id="RHEA:24104"/>
        <dbReference type="Rhea" id="RHEA-COMP:10341"/>
        <dbReference type="Rhea" id="RHEA-COMP:10342"/>
        <dbReference type="ChEBI" id="CHEBI:16235"/>
        <dbReference type="ChEBI" id="CHEBI:58703"/>
        <dbReference type="ChEBI" id="CHEBI:74269"/>
        <dbReference type="ChEBI" id="CHEBI:82833"/>
        <dbReference type="EC" id="2.4.2.29"/>
    </reaction>
</comment>
<dbReference type="GO" id="GO:0008479">
    <property type="term" value="F:tRNA-guanosine(34) queuine transglycosylase activity"/>
    <property type="evidence" value="ECO:0007669"/>
    <property type="project" value="UniProtKB-UniRule"/>
</dbReference>
<dbReference type="InterPro" id="IPR036511">
    <property type="entry name" value="TGT-like_sf"/>
</dbReference>
<gene>
    <name evidence="7 9" type="primary">tgt</name>
    <name evidence="9" type="ORF">Spb1_20020</name>
</gene>
<evidence type="ECO:0000256" key="4">
    <source>
        <dbReference type="ARBA" id="ARBA00022694"/>
    </source>
</evidence>
<evidence type="ECO:0000256" key="7">
    <source>
        <dbReference type="HAMAP-Rule" id="MF_00168"/>
    </source>
</evidence>
<evidence type="ECO:0000256" key="2">
    <source>
        <dbReference type="ARBA" id="ARBA00022676"/>
    </source>
</evidence>